<gene>
    <name evidence="1" type="ORF">DEBURN_LOCUS1866</name>
</gene>
<name>A0A9N8YU87_9GLOM</name>
<dbReference type="InterPro" id="IPR036047">
    <property type="entry name" value="F-box-like_dom_sf"/>
</dbReference>
<dbReference type="CDD" id="cd09917">
    <property type="entry name" value="F-box_SF"/>
    <property type="match status" value="1"/>
</dbReference>
<comment type="caution">
    <text evidence="1">The sequence shown here is derived from an EMBL/GenBank/DDBJ whole genome shotgun (WGS) entry which is preliminary data.</text>
</comment>
<dbReference type="OrthoDB" id="2326317at2759"/>
<accession>A0A9N8YU87</accession>
<dbReference type="SUPFAM" id="SSF81383">
    <property type="entry name" value="F-box domain"/>
    <property type="match status" value="1"/>
</dbReference>
<dbReference type="AlphaFoldDB" id="A0A9N8YU87"/>
<organism evidence="1 2">
    <name type="scientific">Diversispora eburnea</name>
    <dbReference type="NCBI Taxonomy" id="1213867"/>
    <lineage>
        <taxon>Eukaryota</taxon>
        <taxon>Fungi</taxon>
        <taxon>Fungi incertae sedis</taxon>
        <taxon>Mucoromycota</taxon>
        <taxon>Glomeromycotina</taxon>
        <taxon>Glomeromycetes</taxon>
        <taxon>Diversisporales</taxon>
        <taxon>Diversisporaceae</taxon>
        <taxon>Diversispora</taxon>
    </lineage>
</organism>
<evidence type="ECO:0000313" key="2">
    <source>
        <dbReference type="Proteomes" id="UP000789706"/>
    </source>
</evidence>
<evidence type="ECO:0000313" key="1">
    <source>
        <dbReference type="EMBL" id="CAG8447038.1"/>
    </source>
</evidence>
<dbReference type="Proteomes" id="UP000789706">
    <property type="component" value="Unassembled WGS sequence"/>
</dbReference>
<sequence>MHPRLPYDVLEEIFKYLSEDINSLHNFLLINKLWCQIVIRILWKNPWSYYSLTKPTYLTFWPLITRTIVSMIPQDSKNYLLNNGIDISKFQKKNKKFPMFNYLSYCKYFSLKDLHRIRREILDIEDSYKEFILEQVIYKLFLSNTCSLSYLELLDIPLPSPPPSSSSHHHHIDIFHKSDKLFYSFAPRIFPLHITHLEIKSHISSSLLTTLSEYVNTIRVLTIDLCDNDNPGLSQLIKSQKCLTDLKIVSFLNGVFENLSNAIKEKAKMIKCIRFVGNVCISSEAIYSLNELKVLEVDLNVNDDDDDLQQQQEIYFNNNNQILLNFPQLEILNILYDDENSLSNYTSLIDSTQNSKSLKKIFINDSFTIEFNELRPYLRSIINNCGICNNLKFVKIWYSRLLLPEIEDMLKKCTGLENLLSTHAPITLNKIELNGNWRITEKILNIFLENWNSRKELDLEMNKMNICELGFFQDCNKILKEYTDKGVLKKFNYE</sequence>
<reference evidence="1" key="1">
    <citation type="submission" date="2021-06" db="EMBL/GenBank/DDBJ databases">
        <authorList>
            <person name="Kallberg Y."/>
            <person name="Tangrot J."/>
            <person name="Rosling A."/>
        </authorList>
    </citation>
    <scope>NUCLEOTIDE SEQUENCE</scope>
    <source>
        <strain evidence="1">AZ414A</strain>
    </source>
</reference>
<protein>
    <submittedName>
        <fullName evidence="1">2404_t:CDS:1</fullName>
    </submittedName>
</protein>
<keyword evidence="2" id="KW-1185">Reference proteome</keyword>
<dbReference type="EMBL" id="CAJVPK010000092">
    <property type="protein sequence ID" value="CAG8447038.1"/>
    <property type="molecule type" value="Genomic_DNA"/>
</dbReference>
<proteinExistence type="predicted"/>